<evidence type="ECO:0000313" key="2">
    <source>
        <dbReference type="Proteomes" id="UP001234989"/>
    </source>
</evidence>
<dbReference type="AlphaFoldDB" id="A0AAF0UTN5"/>
<keyword evidence="2" id="KW-1185">Reference proteome</keyword>
<protein>
    <submittedName>
        <fullName evidence="1">Uncharacterized protein</fullName>
    </submittedName>
</protein>
<gene>
    <name evidence="1" type="ORF">MTR67_044563</name>
</gene>
<reference evidence="1" key="1">
    <citation type="submission" date="2023-08" db="EMBL/GenBank/DDBJ databases">
        <title>A de novo genome assembly of Solanum verrucosum Schlechtendal, a Mexican diploid species geographically isolated from the other diploid A-genome species in potato relatives.</title>
        <authorList>
            <person name="Hosaka K."/>
        </authorList>
    </citation>
    <scope>NUCLEOTIDE SEQUENCE</scope>
    <source>
        <tissue evidence="1">Young leaves</tissue>
    </source>
</reference>
<evidence type="ECO:0000313" key="1">
    <source>
        <dbReference type="EMBL" id="WMV51178.1"/>
    </source>
</evidence>
<sequence>MWPREVYLYATDAPYVVRIQRQ</sequence>
<dbReference type="Proteomes" id="UP001234989">
    <property type="component" value="Chromosome 10"/>
</dbReference>
<name>A0AAF0UTN5_SOLVR</name>
<organism evidence="1 2">
    <name type="scientific">Solanum verrucosum</name>
    <dbReference type="NCBI Taxonomy" id="315347"/>
    <lineage>
        <taxon>Eukaryota</taxon>
        <taxon>Viridiplantae</taxon>
        <taxon>Streptophyta</taxon>
        <taxon>Embryophyta</taxon>
        <taxon>Tracheophyta</taxon>
        <taxon>Spermatophyta</taxon>
        <taxon>Magnoliopsida</taxon>
        <taxon>eudicotyledons</taxon>
        <taxon>Gunneridae</taxon>
        <taxon>Pentapetalae</taxon>
        <taxon>asterids</taxon>
        <taxon>lamiids</taxon>
        <taxon>Solanales</taxon>
        <taxon>Solanaceae</taxon>
        <taxon>Solanoideae</taxon>
        <taxon>Solaneae</taxon>
        <taxon>Solanum</taxon>
    </lineage>
</organism>
<proteinExistence type="predicted"/>
<dbReference type="EMBL" id="CP133621">
    <property type="protein sequence ID" value="WMV51178.1"/>
    <property type="molecule type" value="Genomic_DNA"/>
</dbReference>
<accession>A0AAF0UTN5</accession>